<dbReference type="GO" id="GO:0071111">
    <property type="term" value="F:cyclic-guanylate-specific phosphodiesterase activity"/>
    <property type="evidence" value="ECO:0007669"/>
    <property type="project" value="InterPro"/>
</dbReference>
<evidence type="ECO:0000259" key="2">
    <source>
        <dbReference type="PROSITE" id="PS50883"/>
    </source>
</evidence>
<dbReference type="PANTHER" id="PTHR33121:SF79">
    <property type="entry name" value="CYCLIC DI-GMP PHOSPHODIESTERASE PDED-RELATED"/>
    <property type="match status" value="1"/>
</dbReference>
<keyword evidence="5" id="KW-1185">Reference proteome</keyword>
<dbReference type="PATRIC" id="fig|1286631.3.peg.1288"/>
<evidence type="ECO:0000256" key="1">
    <source>
        <dbReference type="SAM" id="MobiDB-lite"/>
    </source>
</evidence>
<accession>A0A059KPV7</accession>
<organism evidence="4 5">
    <name type="scientific">Sphaerotilus natans subsp. natans DSM 6575</name>
    <dbReference type="NCBI Taxonomy" id="1286631"/>
    <lineage>
        <taxon>Bacteria</taxon>
        <taxon>Pseudomonadati</taxon>
        <taxon>Pseudomonadota</taxon>
        <taxon>Betaproteobacteria</taxon>
        <taxon>Burkholderiales</taxon>
        <taxon>Sphaerotilaceae</taxon>
        <taxon>Sphaerotilus</taxon>
    </lineage>
</organism>
<dbReference type="EMBL" id="AZRA01000030">
    <property type="protein sequence ID" value="KDB53133.1"/>
    <property type="molecule type" value="Genomic_DNA"/>
</dbReference>
<feature type="domain" description="GGDEF" evidence="3">
    <location>
        <begin position="110"/>
        <end position="243"/>
    </location>
</feature>
<dbReference type="Gene3D" id="3.20.20.450">
    <property type="entry name" value="EAL domain"/>
    <property type="match status" value="1"/>
</dbReference>
<feature type="region of interest" description="Disordered" evidence="1">
    <location>
        <begin position="230"/>
        <end position="254"/>
    </location>
</feature>
<dbReference type="Pfam" id="PF00563">
    <property type="entry name" value="EAL"/>
    <property type="match status" value="1"/>
</dbReference>
<gene>
    <name evidence="4" type="ORF">X805_13050</name>
</gene>
<dbReference type="SMART" id="SM00052">
    <property type="entry name" value="EAL"/>
    <property type="match status" value="1"/>
</dbReference>
<dbReference type="SUPFAM" id="SSF141868">
    <property type="entry name" value="EAL domain-like"/>
    <property type="match status" value="1"/>
</dbReference>
<dbReference type="STRING" id="34103.SAMN05421778_105137"/>
<dbReference type="InterPro" id="IPR035919">
    <property type="entry name" value="EAL_sf"/>
</dbReference>
<dbReference type="Gene3D" id="3.30.70.270">
    <property type="match status" value="1"/>
</dbReference>
<dbReference type="InterPro" id="IPR043128">
    <property type="entry name" value="Rev_trsase/Diguanyl_cyclase"/>
</dbReference>
<dbReference type="CDD" id="cd01949">
    <property type="entry name" value="GGDEF"/>
    <property type="match status" value="1"/>
</dbReference>
<sequence>MPELDRRILLQALDDSRHQSAPLTPDLPLRLARGPGQADRSLLASIQPLPVPRDDQLVLVLTDLSEVMSARRQIEHDRQHDRLTGLPERRLFIEQLAQQLGPVADDGDGPALALLFIDIDRFARIGDHLGHAQADEVLQRLARRLQDSCHRSELLARWGGDQFVMLLRQAGDPDAALARARELLQRVSPDIEVGGLALGLGASIGVACAPRDGRDADTLLMRARTAMGRAKTAGGHRVASGGADPAPPPDPRQLGLETRLRQAIEDDEFVLHYQLQFALDDGRPVGAEALLRWPREDGQWLPGRFIGLIDEGGMTVALGERVIVQAIAQLRRWREAGLAPVPVSVNISPRQCLDDRLPELVAERLAQEQVPAALLKIEITESAAMHDPQHLRGLLERLRAMGVQIALDDFGTGYSSLAHLRDMPVDQIKIDPGFVGSMEQHAGSRAIVEATIALAHGLKVPVVAEGVESARQLELLRSLGCDQVQGFLLAHPLPPDALAERLRDGSSASDHISRCSPALSPPRIT</sequence>
<name>A0A059KPV7_9BURK</name>
<dbReference type="eggNOG" id="COG5001">
    <property type="taxonomic scope" value="Bacteria"/>
</dbReference>
<dbReference type="AlphaFoldDB" id="A0A059KPV7"/>
<dbReference type="NCBIfam" id="TIGR00254">
    <property type="entry name" value="GGDEF"/>
    <property type="match status" value="1"/>
</dbReference>
<dbReference type="InterPro" id="IPR050706">
    <property type="entry name" value="Cyclic-di-GMP_PDE-like"/>
</dbReference>
<feature type="domain" description="EAL" evidence="2">
    <location>
        <begin position="253"/>
        <end position="506"/>
    </location>
</feature>
<dbReference type="Pfam" id="PF00990">
    <property type="entry name" value="GGDEF"/>
    <property type="match status" value="1"/>
</dbReference>
<protein>
    <recommendedName>
        <fullName evidence="6">Bifunctional diguanylate cyclase/phosphodiesterase</fullName>
    </recommendedName>
</protein>
<comment type="caution">
    <text evidence="4">The sequence shown here is derived from an EMBL/GenBank/DDBJ whole genome shotgun (WGS) entry which is preliminary data.</text>
</comment>
<dbReference type="PANTHER" id="PTHR33121">
    <property type="entry name" value="CYCLIC DI-GMP PHOSPHODIESTERASE PDEF"/>
    <property type="match status" value="1"/>
</dbReference>
<dbReference type="SUPFAM" id="SSF55073">
    <property type="entry name" value="Nucleotide cyclase"/>
    <property type="match status" value="1"/>
</dbReference>
<dbReference type="CDD" id="cd01948">
    <property type="entry name" value="EAL"/>
    <property type="match status" value="1"/>
</dbReference>
<dbReference type="InterPro" id="IPR029787">
    <property type="entry name" value="Nucleotide_cyclase"/>
</dbReference>
<evidence type="ECO:0000313" key="5">
    <source>
        <dbReference type="Proteomes" id="UP000026714"/>
    </source>
</evidence>
<dbReference type="InterPro" id="IPR001633">
    <property type="entry name" value="EAL_dom"/>
</dbReference>
<evidence type="ECO:0008006" key="6">
    <source>
        <dbReference type="Google" id="ProtNLM"/>
    </source>
</evidence>
<dbReference type="Proteomes" id="UP000026714">
    <property type="component" value="Unassembled WGS sequence"/>
</dbReference>
<reference evidence="4 5" key="1">
    <citation type="journal article" date="2014" name="FEMS Microbiol. Ecol.">
        <title>Sphaerotilus natans encrusted with nanoball-shaped Fe(III) oxide minerals formed by nitrate-reducing mixotrophic Fe(II) oxidation.</title>
        <authorList>
            <person name="Park S."/>
            <person name="Kim D.H."/>
            <person name="Lee J.H."/>
            <person name="Hur H.G."/>
        </authorList>
    </citation>
    <scope>NUCLEOTIDE SEQUENCE [LARGE SCALE GENOMIC DNA]</scope>
    <source>
        <strain evidence="4 5">DSM 6575</strain>
    </source>
</reference>
<dbReference type="InterPro" id="IPR000160">
    <property type="entry name" value="GGDEF_dom"/>
</dbReference>
<evidence type="ECO:0000313" key="4">
    <source>
        <dbReference type="EMBL" id="KDB53133.1"/>
    </source>
</evidence>
<dbReference type="PROSITE" id="PS50887">
    <property type="entry name" value="GGDEF"/>
    <property type="match status" value="1"/>
</dbReference>
<dbReference type="SMART" id="SM00267">
    <property type="entry name" value="GGDEF"/>
    <property type="match status" value="1"/>
</dbReference>
<dbReference type="PROSITE" id="PS50883">
    <property type="entry name" value="EAL"/>
    <property type="match status" value="1"/>
</dbReference>
<feature type="region of interest" description="Disordered" evidence="1">
    <location>
        <begin position="504"/>
        <end position="525"/>
    </location>
</feature>
<evidence type="ECO:0000259" key="3">
    <source>
        <dbReference type="PROSITE" id="PS50887"/>
    </source>
</evidence>
<proteinExistence type="predicted"/>